<evidence type="ECO:0000313" key="1">
    <source>
        <dbReference type="EMBL" id="EJZ42332.1"/>
    </source>
</evidence>
<keyword evidence="2" id="KW-1185">Reference proteome</keyword>
<dbReference type="RefSeq" id="WP_008591894.1">
    <property type="nucleotide sequence ID" value="NZ_AHOM02000005.1"/>
</dbReference>
<name>A0ABN0H9R6_9LEPT</name>
<dbReference type="EMBL" id="AHOM02000005">
    <property type="protein sequence ID" value="EJZ42332.1"/>
    <property type="molecule type" value="Genomic_DNA"/>
</dbReference>
<comment type="caution">
    <text evidence="1">The sequence shown here is derived from an EMBL/GenBank/DDBJ whole genome shotgun (WGS) entry which is preliminary data.</text>
</comment>
<accession>A0ABN0H9R6</accession>
<protein>
    <submittedName>
        <fullName evidence="1">Uncharacterized protein</fullName>
    </submittedName>
</protein>
<evidence type="ECO:0000313" key="2">
    <source>
        <dbReference type="Proteomes" id="UP000018720"/>
    </source>
</evidence>
<gene>
    <name evidence="1" type="ORF">LEP1GSC178_0033</name>
</gene>
<reference evidence="1 2" key="1">
    <citation type="submission" date="2012-08" db="EMBL/GenBank/DDBJ databases">
        <authorList>
            <person name="Harkins D.M."/>
            <person name="Durkin A.S."/>
            <person name="Selengut J.D."/>
            <person name="Sanka R."/>
            <person name="DePew J."/>
            <person name="Purushe J."/>
            <person name="Matthias M.A."/>
            <person name="Vinetz J.M."/>
            <person name="Sutton G.G."/>
            <person name="Nelson W.C."/>
            <person name="Fouts D.E."/>
        </authorList>
    </citation>
    <scope>NUCLEOTIDE SEQUENCE [LARGE SCALE GENOMIC DNA]</scope>
    <source>
        <strain evidence="1 2">MMD4847</strain>
    </source>
</reference>
<sequence length="99" mass="11659">MTESFRYRMRYQNEGKDPEEFPENEDEFYTLQEAIIKIDNLSDGGYNPGKFTLFEKKDPISDNVSTFEEFQERQSITDGVNWALGFAKILEMRDRGKNT</sequence>
<organism evidence="1 2">
    <name type="scientific">Leptospira licerasiae str. MMD4847</name>
    <dbReference type="NCBI Taxonomy" id="1049971"/>
    <lineage>
        <taxon>Bacteria</taxon>
        <taxon>Pseudomonadati</taxon>
        <taxon>Spirochaetota</taxon>
        <taxon>Spirochaetia</taxon>
        <taxon>Leptospirales</taxon>
        <taxon>Leptospiraceae</taxon>
        <taxon>Leptospira</taxon>
    </lineage>
</organism>
<proteinExistence type="predicted"/>
<dbReference type="Proteomes" id="UP000018720">
    <property type="component" value="Unassembled WGS sequence"/>
</dbReference>